<proteinExistence type="predicted"/>
<accession>A0AC35TGG3</accession>
<reference evidence="2" key="1">
    <citation type="submission" date="2016-11" db="UniProtKB">
        <authorList>
            <consortium name="WormBaseParasite"/>
        </authorList>
    </citation>
    <scope>IDENTIFICATION</scope>
    <source>
        <strain evidence="2">KR3021</strain>
    </source>
</reference>
<sequence length="289" mass="32934">MASYLDDFVDVGTEETAGNHIKNDSNEWASFLEKKEHTTQVRVLTICLEKDGKYLIFNKEDAKALFEKYRIFGKFNSIYTKGTEPFERCPVEVSRIQVEMLLEQKLAKLCVRSMPENVSGVVEIPVVAPSDETILEYAVKAVKGRKAKSLKRGTTGIDETCNAKKRKVRPSDLKNIEVGETDIYAAFEELKETMLFFSFFKSLVGRDIIVELKNDLMLSGTLQSVDQYLNVKLDKIEVLDQERFPHLIATKNCFIRGSTIRYIQLNPNYVDTQILHNATRKEMAAQAAK</sequence>
<evidence type="ECO:0000313" key="2">
    <source>
        <dbReference type="WBParaSite" id="RSKR_0000021300.1"/>
    </source>
</evidence>
<dbReference type="WBParaSite" id="RSKR_0000021300.1">
    <property type="protein sequence ID" value="RSKR_0000021300.1"/>
    <property type="gene ID" value="RSKR_0000021300"/>
</dbReference>
<evidence type="ECO:0000313" key="1">
    <source>
        <dbReference type="Proteomes" id="UP000095286"/>
    </source>
</evidence>
<dbReference type="Proteomes" id="UP000095286">
    <property type="component" value="Unplaced"/>
</dbReference>
<organism evidence="1 2">
    <name type="scientific">Rhabditophanes sp. KR3021</name>
    <dbReference type="NCBI Taxonomy" id="114890"/>
    <lineage>
        <taxon>Eukaryota</taxon>
        <taxon>Metazoa</taxon>
        <taxon>Ecdysozoa</taxon>
        <taxon>Nematoda</taxon>
        <taxon>Chromadorea</taxon>
        <taxon>Rhabditida</taxon>
        <taxon>Tylenchina</taxon>
        <taxon>Panagrolaimomorpha</taxon>
        <taxon>Strongyloidoidea</taxon>
        <taxon>Alloionematidae</taxon>
        <taxon>Rhabditophanes</taxon>
    </lineage>
</organism>
<protein>
    <submittedName>
        <fullName evidence="2">Sm domain-containing protein</fullName>
    </submittedName>
</protein>
<name>A0AC35TGG3_9BILA</name>